<gene>
    <name evidence="1" type="ORF">V6N12_046400</name>
</gene>
<evidence type="ECO:0000313" key="1">
    <source>
        <dbReference type="EMBL" id="KAK8540107.1"/>
    </source>
</evidence>
<dbReference type="EMBL" id="JBBPBM010000025">
    <property type="protein sequence ID" value="KAK8540107.1"/>
    <property type="molecule type" value="Genomic_DNA"/>
</dbReference>
<keyword evidence="2" id="KW-1185">Reference proteome</keyword>
<sequence>MQSRLMLWRMLGMSVVRDVTVVGHNLTKDALHHIMTHVVDILTSLSLAITRKMVDDVESEGEHEGEEPRQDDHQLSEKHTFVFFVCFNQTMKICFVYSLLPKNKV</sequence>
<evidence type="ECO:0000313" key="2">
    <source>
        <dbReference type="Proteomes" id="UP001472677"/>
    </source>
</evidence>
<name>A0ABR2DII9_9ROSI</name>
<reference evidence="1 2" key="1">
    <citation type="journal article" date="2024" name="G3 (Bethesda)">
        <title>Genome assembly of Hibiscus sabdariffa L. provides insights into metabolisms of medicinal natural products.</title>
        <authorList>
            <person name="Kim T."/>
        </authorList>
    </citation>
    <scope>NUCLEOTIDE SEQUENCE [LARGE SCALE GENOMIC DNA]</scope>
    <source>
        <strain evidence="1">TK-2024</strain>
        <tissue evidence="1">Old leaves</tissue>
    </source>
</reference>
<organism evidence="1 2">
    <name type="scientific">Hibiscus sabdariffa</name>
    <name type="common">roselle</name>
    <dbReference type="NCBI Taxonomy" id="183260"/>
    <lineage>
        <taxon>Eukaryota</taxon>
        <taxon>Viridiplantae</taxon>
        <taxon>Streptophyta</taxon>
        <taxon>Embryophyta</taxon>
        <taxon>Tracheophyta</taxon>
        <taxon>Spermatophyta</taxon>
        <taxon>Magnoliopsida</taxon>
        <taxon>eudicotyledons</taxon>
        <taxon>Gunneridae</taxon>
        <taxon>Pentapetalae</taxon>
        <taxon>rosids</taxon>
        <taxon>malvids</taxon>
        <taxon>Malvales</taxon>
        <taxon>Malvaceae</taxon>
        <taxon>Malvoideae</taxon>
        <taxon>Hibiscus</taxon>
    </lineage>
</organism>
<dbReference type="Proteomes" id="UP001472677">
    <property type="component" value="Unassembled WGS sequence"/>
</dbReference>
<comment type="caution">
    <text evidence="1">The sequence shown here is derived from an EMBL/GenBank/DDBJ whole genome shotgun (WGS) entry which is preliminary data.</text>
</comment>
<proteinExistence type="predicted"/>
<accession>A0ABR2DII9</accession>
<protein>
    <submittedName>
        <fullName evidence="1">Uncharacterized protein</fullName>
    </submittedName>
</protein>